<dbReference type="Proteomes" id="UP000324222">
    <property type="component" value="Unassembled WGS sequence"/>
</dbReference>
<evidence type="ECO:0000313" key="2">
    <source>
        <dbReference type="EMBL" id="MPD01986.1"/>
    </source>
</evidence>
<feature type="region of interest" description="Disordered" evidence="1">
    <location>
        <begin position="102"/>
        <end position="128"/>
    </location>
</feature>
<keyword evidence="3" id="KW-1185">Reference proteome</keyword>
<sequence length="128" mass="14374">MTSVNRSLARDQHVLHSEVSGSDTRMHTQPATKLTHSLPSLLTLPCVLEWSCLHYPRHVGAPGLDFLQHNHIPSKLRSCLGGQSSNFLLPQHPEIRIQPRVFTTTTTTTTKTFAKPRQGKKRESSPHH</sequence>
<reference evidence="2 3" key="1">
    <citation type="submission" date="2019-05" db="EMBL/GenBank/DDBJ databases">
        <title>Another draft genome of Portunus trituberculatus and its Hox gene families provides insights of decapod evolution.</title>
        <authorList>
            <person name="Jeong J.-H."/>
            <person name="Song I."/>
            <person name="Kim S."/>
            <person name="Choi T."/>
            <person name="Kim D."/>
            <person name="Ryu S."/>
            <person name="Kim W."/>
        </authorList>
    </citation>
    <scope>NUCLEOTIDE SEQUENCE [LARGE SCALE GENOMIC DNA]</scope>
    <source>
        <tissue evidence="2">Muscle</tissue>
    </source>
</reference>
<protein>
    <submittedName>
        <fullName evidence="2">Uncharacterized protein</fullName>
    </submittedName>
</protein>
<gene>
    <name evidence="2" type="ORF">E2C01_097540</name>
</gene>
<evidence type="ECO:0000256" key="1">
    <source>
        <dbReference type="SAM" id="MobiDB-lite"/>
    </source>
</evidence>
<feature type="compositionally biased region" description="Polar residues" evidence="1">
    <location>
        <begin position="19"/>
        <end position="31"/>
    </location>
</feature>
<name>A0A5B7K534_PORTR</name>
<organism evidence="2 3">
    <name type="scientific">Portunus trituberculatus</name>
    <name type="common">Swimming crab</name>
    <name type="synonym">Neptunus trituberculatus</name>
    <dbReference type="NCBI Taxonomy" id="210409"/>
    <lineage>
        <taxon>Eukaryota</taxon>
        <taxon>Metazoa</taxon>
        <taxon>Ecdysozoa</taxon>
        <taxon>Arthropoda</taxon>
        <taxon>Crustacea</taxon>
        <taxon>Multicrustacea</taxon>
        <taxon>Malacostraca</taxon>
        <taxon>Eumalacostraca</taxon>
        <taxon>Eucarida</taxon>
        <taxon>Decapoda</taxon>
        <taxon>Pleocyemata</taxon>
        <taxon>Brachyura</taxon>
        <taxon>Eubrachyura</taxon>
        <taxon>Portunoidea</taxon>
        <taxon>Portunidae</taxon>
        <taxon>Portuninae</taxon>
        <taxon>Portunus</taxon>
    </lineage>
</organism>
<dbReference type="AlphaFoldDB" id="A0A5B7K534"/>
<feature type="compositionally biased region" description="Low complexity" evidence="1">
    <location>
        <begin position="103"/>
        <end position="112"/>
    </location>
</feature>
<evidence type="ECO:0000313" key="3">
    <source>
        <dbReference type="Proteomes" id="UP000324222"/>
    </source>
</evidence>
<feature type="region of interest" description="Disordered" evidence="1">
    <location>
        <begin position="1"/>
        <end position="31"/>
    </location>
</feature>
<accession>A0A5B7K534</accession>
<comment type="caution">
    <text evidence="2">The sequence shown here is derived from an EMBL/GenBank/DDBJ whole genome shotgun (WGS) entry which is preliminary data.</text>
</comment>
<dbReference type="EMBL" id="VSRR010129459">
    <property type="protein sequence ID" value="MPD01986.1"/>
    <property type="molecule type" value="Genomic_DNA"/>
</dbReference>
<proteinExistence type="predicted"/>